<gene>
    <name evidence="2" type="ORF">ABW286_04120</name>
</gene>
<organism evidence="2 3">
    <name type="scientific">Erwinia papayae</name>
    <dbReference type="NCBI Taxonomy" id="206499"/>
    <lineage>
        <taxon>Bacteria</taxon>
        <taxon>Pseudomonadati</taxon>
        <taxon>Pseudomonadota</taxon>
        <taxon>Gammaproteobacteria</taxon>
        <taxon>Enterobacterales</taxon>
        <taxon>Erwiniaceae</taxon>
        <taxon>Erwinia</taxon>
    </lineage>
</organism>
<protein>
    <submittedName>
        <fullName evidence="2">DUF4255 domain-containing protein</fullName>
    </submittedName>
</protein>
<feature type="domain" description="Pvc16 N-terminal" evidence="1">
    <location>
        <begin position="25"/>
        <end position="193"/>
    </location>
</feature>
<evidence type="ECO:0000313" key="3">
    <source>
        <dbReference type="Proteomes" id="UP001554567"/>
    </source>
</evidence>
<sequence length="211" mass="23957">MKAHSGTSFAIIDQEYLMLALCLDYLKERMNQSVKSVFDLADDLVIVSPPADLDGSKSPERQNKILIFINNIEKDTFSKSYRPEFNHTNNRKAVSSQPLFITMTVTVAANFSTNHYSDGLKVLSHFLAFFNRHNSFNRQNSPDLPENIEQINMEMESIPGEQLNHLWGIFGSHYLPSCIYRVRALIPDSESVLSQVGSIHLSDTTMAKREN</sequence>
<dbReference type="Proteomes" id="UP001554567">
    <property type="component" value="Unassembled WGS sequence"/>
</dbReference>
<proteinExistence type="predicted"/>
<evidence type="ECO:0000259" key="1">
    <source>
        <dbReference type="Pfam" id="PF14065"/>
    </source>
</evidence>
<dbReference type="RefSeq" id="WP_200871621.1">
    <property type="nucleotide sequence ID" value="NZ_JBFKZN010000002.1"/>
</dbReference>
<keyword evidence="3" id="KW-1185">Reference proteome</keyword>
<evidence type="ECO:0000313" key="2">
    <source>
        <dbReference type="EMBL" id="MEW5288371.1"/>
    </source>
</evidence>
<comment type="caution">
    <text evidence="2">The sequence shown here is derived from an EMBL/GenBank/DDBJ whole genome shotgun (WGS) entry which is preliminary data.</text>
</comment>
<dbReference type="InterPro" id="IPR025351">
    <property type="entry name" value="Pvc16_N"/>
</dbReference>
<name>A0ABV3MXT1_9GAMM</name>
<reference evidence="2 3" key="1">
    <citation type="submission" date="2024-07" db="EMBL/GenBank/DDBJ databases">
        <authorList>
            <person name="Dulla G.F.J."/>
            <person name="Delorm J.G."/>
        </authorList>
    </citation>
    <scope>NUCLEOTIDE SEQUENCE [LARGE SCALE GENOMIC DNA]</scope>
    <source>
        <strain evidence="2 3">JGD 233</strain>
    </source>
</reference>
<accession>A0ABV3MXT1</accession>
<dbReference type="EMBL" id="JBFKZN010000002">
    <property type="protein sequence ID" value="MEW5288371.1"/>
    <property type="molecule type" value="Genomic_DNA"/>
</dbReference>
<dbReference type="Pfam" id="PF14065">
    <property type="entry name" value="Pvc16_N"/>
    <property type="match status" value="1"/>
</dbReference>